<feature type="domain" description="Integral membrane bound transporter" evidence="7">
    <location>
        <begin position="678"/>
        <end position="800"/>
    </location>
</feature>
<keyword evidence="4 6" id="KW-0472">Membrane</keyword>
<gene>
    <name evidence="8" type="ORF">VHUM_00160</name>
</gene>
<dbReference type="OrthoDB" id="68611at2759"/>
<evidence type="ECO:0000256" key="6">
    <source>
        <dbReference type="SAM" id="Phobius"/>
    </source>
</evidence>
<dbReference type="GO" id="GO:0016020">
    <property type="term" value="C:membrane"/>
    <property type="evidence" value="ECO:0007669"/>
    <property type="project" value="UniProtKB-SubCell"/>
</dbReference>
<feature type="region of interest" description="Disordered" evidence="5">
    <location>
        <begin position="495"/>
        <end position="523"/>
    </location>
</feature>
<feature type="transmembrane region" description="Helical" evidence="6">
    <location>
        <begin position="703"/>
        <end position="724"/>
    </location>
</feature>
<dbReference type="Pfam" id="PF13515">
    <property type="entry name" value="FUSC_2"/>
    <property type="match status" value="1"/>
</dbReference>
<dbReference type="Proteomes" id="UP000473826">
    <property type="component" value="Unassembled WGS sequence"/>
</dbReference>
<name>A0A7D8V4C1_VANHU</name>
<feature type="transmembrane region" description="Helical" evidence="6">
    <location>
        <begin position="148"/>
        <end position="167"/>
    </location>
</feature>
<keyword evidence="2 6" id="KW-0812">Transmembrane</keyword>
<proteinExistence type="predicted"/>
<evidence type="ECO:0000313" key="9">
    <source>
        <dbReference type="Proteomes" id="UP000473826"/>
    </source>
</evidence>
<feature type="transmembrane region" description="Helical" evidence="6">
    <location>
        <begin position="730"/>
        <end position="746"/>
    </location>
</feature>
<comment type="subcellular location">
    <subcellularLocation>
        <location evidence="1">Membrane</location>
        <topology evidence="1">Multi-pass membrane protein</topology>
    </subcellularLocation>
</comment>
<dbReference type="PANTHER" id="PTHR47804">
    <property type="entry name" value="60S RIBOSOMAL PROTEIN L19"/>
    <property type="match status" value="1"/>
</dbReference>
<dbReference type="PANTHER" id="PTHR47804:SF1">
    <property type="entry name" value="DUF2421 DOMAIN-CONTAINING PROTEIN"/>
    <property type="match status" value="1"/>
</dbReference>
<feature type="compositionally biased region" description="Low complexity" evidence="5">
    <location>
        <begin position="22"/>
        <end position="34"/>
    </location>
</feature>
<comment type="caution">
    <text evidence="8">The sequence shown here is derived from an EMBL/GenBank/DDBJ whole genome shotgun (WGS) entry which is preliminary data.</text>
</comment>
<evidence type="ECO:0000313" key="8">
    <source>
        <dbReference type="EMBL" id="TXT15657.1"/>
    </source>
</evidence>
<keyword evidence="3 6" id="KW-1133">Transmembrane helix</keyword>
<feature type="transmembrane region" description="Helical" evidence="6">
    <location>
        <begin position="76"/>
        <end position="98"/>
    </location>
</feature>
<evidence type="ECO:0000256" key="3">
    <source>
        <dbReference type="ARBA" id="ARBA00022989"/>
    </source>
</evidence>
<evidence type="ECO:0000256" key="4">
    <source>
        <dbReference type="ARBA" id="ARBA00023136"/>
    </source>
</evidence>
<reference evidence="8 9" key="1">
    <citation type="journal article" date="2019" name="PLoS Genet.">
        <title>Convergent evolution of linked mating-type loci in basidiomycete fungi.</title>
        <authorList>
            <person name="Sun S."/>
            <person name="Coelho M.A."/>
            <person name="Heitman J."/>
            <person name="Nowrousian M."/>
        </authorList>
    </citation>
    <scope>NUCLEOTIDE SEQUENCE [LARGE SCALE GENOMIC DNA]</scope>
    <source>
        <strain evidence="8 9">CBS 4282</strain>
    </source>
</reference>
<evidence type="ECO:0000256" key="5">
    <source>
        <dbReference type="SAM" id="MobiDB-lite"/>
    </source>
</evidence>
<feature type="transmembrane region" description="Helical" evidence="6">
    <location>
        <begin position="118"/>
        <end position="136"/>
    </location>
</feature>
<dbReference type="EMBL" id="QKWK01000001">
    <property type="protein sequence ID" value="TXT15657.1"/>
    <property type="molecule type" value="Genomic_DNA"/>
</dbReference>
<evidence type="ECO:0000256" key="2">
    <source>
        <dbReference type="ARBA" id="ARBA00022692"/>
    </source>
</evidence>
<feature type="compositionally biased region" description="Pro residues" evidence="5">
    <location>
        <begin position="35"/>
        <end position="51"/>
    </location>
</feature>
<protein>
    <recommendedName>
        <fullName evidence="7">Integral membrane bound transporter domain-containing protein</fullName>
    </recommendedName>
</protein>
<dbReference type="AlphaFoldDB" id="A0A7D8V4C1"/>
<feature type="region of interest" description="Disordered" evidence="5">
    <location>
        <begin position="1"/>
        <end position="69"/>
    </location>
</feature>
<evidence type="ECO:0000256" key="1">
    <source>
        <dbReference type="ARBA" id="ARBA00004141"/>
    </source>
</evidence>
<evidence type="ECO:0000259" key="7">
    <source>
        <dbReference type="Pfam" id="PF13515"/>
    </source>
</evidence>
<feature type="transmembrane region" description="Helical" evidence="6">
    <location>
        <begin position="187"/>
        <end position="207"/>
    </location>
</feature>
<feature type="transmembrane region" description="Helical" evidence="6">
    <location>
        <begin position="244"/>
        <end position="266"/>
    </location>
</feature>
<sequence>MGDDFPSFGQTAAVISEDRVATPTPQRITTNTPTTPKPTPQQPAPPPPTGMPSPSMVKDAPPPKKQASALWPPRPWAVAIFKCGLAYFLASLFTFVPQLSALLSMQSETDVHGRVRRVPAYSAHMVATIVVYFNPARTKGGMILSTRYCILLAGLAAVVSLISFGIIRLFDYWSPSNGTQWDWVSEMGDWVVCIVCVGGAMGGLAWAKVWVGNPAFNTGCSMAAVTLFTVIVKEGGMPKLEEVLFIVIIGATITNLVSFLVFPVSATSRLQNSISKSLKSFSTLLDLLTGCFLLEKTVLRENRMTLAEAVKSHGAAFKSLKADLSEAKHERIIDPRVRGRKLELYDAALGSMARLAQHLAGMRSSTRMQEALIRASLEGRIVLDQAEKDQSYMAPSVVDDVNDVQHDQFENPVEVKQSIVLFLELQHITGDDMDNLVTRCDEALDAIEDVTYPEAQSTIDANLTEVRTSLATALQNFSRSSSRAIKRVYAGPRRQRGILPGKNGESSGSSDEEGVLGDKAPDDHSDGPNEVIFLVYFFLFTLEEFARELLFLLDTVYDIVNEPQLSALDQIRSILAPWQRPRRRSNFLYKQLQRVVPIDPSKLQPPLFPRTRRDKTGTLLTPGNEGLSRRAKISQWFWKLGSRIREPDLQYAIKTGVAGAMLAAPAYIERTRPIFLEYRGEWALIAFFATMSPTVGQTNFLSFFRIVGTLLGGAVAVLACTLFPEDPIRLPIFGYLFSLPCFYIITQMPDYAQAGRFILLTYNLTCLYAYNLRESTKDLSPLEIAVRRSTSVITGVIWAGIVSRYWWPYTARRELRMGLGDFCLDLSYLYSKLVTAYTRGVEQEVQSMPSANSETTPLLPLTVERHHLSPAVLQFMSMWVTTSWAVDLPIRELHLQSQLATLRGLLSHAKNEPRIKGPFAFDFYQEVLLSCERMLDKLHSMRCVTTRQDWDNSIREAFVLPVNKLQREMAGNVILYFYTLSAGFRLRIPMPPYLPPAEEARDRLVEAIRNLDEVKQRSVRGGGRHLLFFAYALAMQEVIAELEYLGGLLQDAFGVISQSTVRDFEELFVSGAVQEDYGAMGSS</sequence>
<feature type="transmembrane region" description="Helical" evidence="6">
    <location>
        <begin position="790"/>
        <end position="807"/>
    </location>
</feature>
<organism evidence="8 9">
    <name type="scientific">Vanrija humicola</name>
    <name type="common">Yeast</name>
    <name type="synonym">Cryptococcus humicola</name>
    <dbReference type="NCBI Taxonomy" id="5417"/>
    <lineage>
        <taxon>Eukaryota</taxon>
        <taxon>Fungi</taxon>
        <taxon>Dikarya</taxon>
        <taxon>Basidiomycota</taxon>
        <taxon>Agaricomycotina</taxon>
        <taxon>Tremellomycetes</taxon>
        <taxon>Trichosporonales</taxon>
        <taxon>Trichosporonaceae</taxon>
        <taxon>Vanrija</taxon>
    </lineage>
</organism>
<keyword evidence="9" id="KW-1185">Reference proteome</keyword>
<feature type="transmembrane region" description="Helical" evidence="6">
    <location>
        <begin position="753"/>
        <end position="770"/>
    </location>
</feature>
<accession>A0A7D8V4C1</accession>
<dbReference type="InterPro" id="IPR049453">
    <property type="entry name" value="Memb_transporter_dom"/>
</dbReference>
<dbReference type="InterPro" id="IPR052430">
    <property type="entry name" value="IVT-Associated"/>
</dbReference>